<organism evidence="2 3">
    <name type="scientific">Fibroporia radiculosa</name>
    <dbReference type="NCBI Taxonomy" id="599839"/>
    <lineage>
        <taxon>Eukaryota</taxon>
        <taxon>Fungi</taxon>
        <taxon>Dikarya</taxon>
        <taxon>Basidiomycota</taxon>
        <taxon>Agaricomycotina</taxon>
        <taxon>Agaricomycetes</taxon>
        <taxon>Polyporales</taxon>
        <taxon>Fibroporiaceae</taxon>
        <taxon>Fibroporia</taxon>
    </lineage>
</organism>
<proteinExistence type="predicted"/>
<keyword evidence="3" id="KW-1185">Reference proteome</keyword>
<dbReference type="GeneID" id="24098543"/>
<dbReference type="EMBL" id="HE797122">
    <property type="protein sequence ID" value="CCM03632.1"/>
    <property type="molecule type" value="Genomic_DNA"/>
</dbReference>
<name>J4HY31_9APHY</name>
<evidence type="ECO:0000313" key="2">
    <source>
        <dbReference type="EMBL" id="CCM03632.1"/>
    </source>
</evidence>
<evidence type="ECO:0000256" key="1">
    <source>
        <dbReference type="SAM" id="MobiDB-lite"/>
    </source>
</evidence>
<feature type="region of interest" description="Disordered" evidence="1">
    <location>
        <begin position="162"/>
        <end position="181"/>
    </location>
</feature>
<protein>
    <submittedName>
        <fullName evidence="2">Uncharacterized protein</fullName>
    </submittedName>
</protein>
<dbReference type="Proteomes" id="UP000006352">
    <property type="component" value="Unassembled WGS sequence"/>
</dbReference>
<dbReference type="PANTHER" id="PTHR34776">
    <property type="entry name" value="F17F16.3 PROTEIN"/>
    <property type="match status" value="1"/>
</dbReference>
<dbReference type="RefSeq" id="XP_012182915.1">
    <property type="nucleotide sequence ID" value="XM_012327525.1"/>
</dbReference>
<feature type="compositionally biased region" description="Basic and acidic residues" evidence="1">
    <location>
        <begin position="11"/>
        <end position="35"/>
    </location>
</feature>
<dbReference type="OrthoDB" id="1028014at2759"/>
<gene>
    <name evidence="2" type="ORF">FIBRA_05776</name>
</gene>
<dbReference type="HOGENOM" id="CLU_045837_1_0_1"/>
<feature type="region of interest" description="Disordered" evidence="1">
    <location>
        <begin position="1"/>
        <end position="120"/>
    </location>
</feature>
<dbReference type="InParanoid" id="J4HY31"/>
<sequence length="442" mass="48753">MPTTRRQAALLEHDVSALQENKDTRSTPAHKKQEAKPSNTVREAPATAGRKHEADQEDNNEGQRTDQEPPTKKPKTEESHDNKAKGETGKHADAGRQESERKLPKDVSEEDHPASHSYQTGTIDRGHVYFFYRPKVELEAAHSRDDVQRFYMLLVPRPPEFSTAAGQHAAGDSTDGDGGEMALVSEGADAVPAAEPTDQKHKNFRLIVLGKKGLPDPEKGRGRSNVFWGTIVTAGSDLRKLQDGLGPRQYETKTRGTRHQSAARLAARGAYAIVNRDARTPSQRETHFGYRLSHPASAHFGEVQAELGLCPASSFVMQVKNPLAPPTGPGRVRLAKSRTVDYPDRIMHEVFGKGGRRGKENFGLRFASAERREMLEYEGVELLFIAARSGDEGLEESLGEGRGTALCEAEEREGHEAVQQIFEELAMDMDKIPSDPLEGIWA</sequence>
<accession>J4HY31</accession>
<dbReference type="AlphaFoldDB" id="J4HY31"/>
<feature type="compositionally biased region" description="Basic and acidic residues" evidence="1">
    <location>
        <begin position="61"/>
        <end position="114"/>
    </location>
</feature>
<reference evidence="2 3" key="1">
    <citation type="journal article" date="2012" name="Appl. Environ. Microbiol.">
        <title>Short-read sequencing for genomic analysis of the brown rot fungus Fibroporia radiculosa.</title>
        <authorList>
            <person name="Tang J.D."/>
            <person name="Perkins A.D."/>
            <person name="Sonstegard T.S."/>
            <person name="Schroeder S.G."/>
            <person name="Burgess S.C."/>
            <person name="Diehl S.V."/>
        </authorList>
    </citation>
    <scope>NUCLEOTIDE SEQUENCE [LARGE SCALE GENOMIC DNA]</scope>
    <source>
        <strain evidence="2 3">TFFH 294</strain>
    </source>
</reference>
<dbReference type="PANTHER" id="PTHR34776:SF1">
    <property type="entry name" value="F17F16.3 PROTEIN"/>
    <property type="match status" value="1"/>
</dbReference>
<dbReference type="STRING" id="599839.J4HY31"/>
<evidence type="ECO:0000313" key="3">
    <source>
        <dbReference type="Proteomes" id="UP000006352"/>
    </source>
</evidence>